<reference evidence="2 3" key="1">
    <citation type="submission" date="2012-12" db="EMBL/GenBank/DDBJ databases">
        <title>Genome assembly of Fulvivirga imtechensis AK7.</title>
        <authorList>
            <person name="Nupur N."/>
            <person name="Khatri I."/>
            <person name="Kumar R."/>
            <person name="Subramanian S."/>
            <person name="Pinnaka A."/>
        </authorList>
    </citation>
    <scope>NUCLEOTIDE SEQUENCE [LARGE SCALE GENOMIC DNA]</scope>
    <source>
        <strain evidence="2 3">AK7</strain>
    </source>
</reference>
<dbReference type="Proteomes" id="UP000011135">
    <property type="component" value="Unassembled WGS sequence"/>
</dbReference>
<dbReference type="PANTHER" id="PTHR30164">
    <property type="entry name" value="MTFA PEPTIDASE"/>
    <property type="match status" value="1"/>
</dbReference>
<dbReference type="InterPro" id="IPR042252">
    <property type="entry name" value="MtfA_N"/>
</dbReference>
<comment type="caution">
    <text evidence="2">The sequence shown here is derived from an EMBL/GenBank/DDBJ whole genome shotgun (WGS) entry which is preliminary data.</text>
</comment>
<keyword evidence="1" id="KW-1133">Transmembrane helix</keyword>
<dbReference type="InterPro" id="IPR024079">
    <property type="entry name" value="MetalloPept_cat_dom_sf"/>
</dbReference>
<dbReference type="EMBL" id="AMZN01000083">
    <property type="protein sequence ID" value="ELR69138.1"/>
    <property type="molecule type" value="Genomic_DNA"/>
</dbReference>
<proteinExistence type="predicted"/>
<dbReference type="GO" id="GO:0005829">
    <property type="term" value="C:cytosol"/>
    <property type="evidence" value="ECO:0007669"/>
    <property type="project" value="TreeGrafter"/>
</dbReference>
<name>L8JLL3_9BACT</name>
<organism evidence="2 3">
    <name type="scientific">Fulvivirga imtechensis AK7</name>
    <dbReference type="NCBI Taxonomy" id="1237149"/>
    <lineage>
        <taxon>Bacteria</taxon>
        <taxon>Pseudomonadati</taxon>
        <taxon>Bacteroidota</taxon>
        <taxon>Cytophagia</taxon>
        <taxon>Cytophagales</taxon>
        <taxon>Fulvivirgaceae</taxon>
        <taxon>Fulvivirga</taxon>
    </lineage>
</organism>
<keyword evidence="1" id="KW-0812">Transmembrane</keyword>
<dbReference type="STRING" id="1237149.C900_05418"/>
<dbReference type="Pfam" id="PF06167">
    <property type="entry name" value="Peptidase_M90"/>
    <property type="match status" value="1"/>
</dbReference>
<dbReference type="CDD" id="cd20169">
    <property type="entry name" value="Peptidase_M90_mtfA"/>
    <property type="match status" value="1"/>
</dbReference>
<evidence type="ECO:0008006" key="4">
    <source>
        <dbReference type="Google" id="ProtNLM"/>
    </source>
</evidence>
<dbReference type="PATRIC" id="fig|1237149.3.peg.4800"/>
<dbReference type="SUPFAM" id="SSF55486">
    <property type="entry name" value="Metalloproteases ('zincins'), catalytic domain"/>
    <property type="match status" value="1"/>
</dbReference>
<dbReference type="Gene3D" id="1.10.472.150">
    <property type="entry name" value="Glucose-regulated metallo-peptidase M90, N-terminal domain"/>
    <property type="match status" value="1"/>
</dbReference>
<dbReference type="AlphaFoldDB" id="L8JLL3"/>
<dbReference type="GO" id="GO:0004177">
    <property type="term" value="F:aminopeptidase activity"/>
    <property type="evidence" value="ECO:0007669"/>
    <property type="project" value="TreeGrafter"/>
</dbReference>
<dbReference type="PANTHER" id="PTHR30164:SF2">
    <property type="entry name" value="PROTEIN MTFA"/>
    <property type="match status" value="1"/>
</dbReference>
<dbReference type="GO" id="GO:0008237">
    <property type="term" value="F:metallopeptidase activity"/>
    <property type="evidence" value="ECO:0007669"/>
    <property type="project" value="InterPro"/>
</dbReference>
<dbReference type="eggNOG" id="COG3228">
    <property type="taxonomic scope" value="Bacteria"/>
</dbReference>
<evidence type="ECO:0000313" key="3">
    <source>
        <dbReference type="Proteomes" id="UP000011135"/>
    </source>
</evidence>
<keyword evidence="3" id="KW-1185">Reference proteome</keyword>
<dbReference type="InterPro" id="IPR010384">
    <property type="entry name" value="MtfA_fam"/>
</dbReference>
<feature type="transmembrane region" description="Helical" evidence="1">
    <location>
        <begin position="15"/>
        <end position="33"/>
    </location>
</feature>
<evidence type="ECO:0000256" key="1">
    <source>
        <dbReference type="SAM" id="Phobius"/>
    </source>
</evidence>
<protein>
    <recommendedName>
        <fullName evidence="4">Peptidase</fullName>
    </recommendedName>
</protein>
<dbReference type="Gene3D" id="3.40.390.10">
    <property type="entry name" value="Collagenase (Catalytic Domain)"/>
    <property type="match status" value="1"/>
</dbReference>
<sequence>MIFLMFLYPIYNNDTTTLAVVIPVCFLFSWLLFRHLTRKIRQRNRNLQKAFPEGWREILQENVRFYRELDIKKKEQFEREVYLFLFEKKITGIDTDVGDLDRLLVASSAVIPIFAFSQWEYDQLDEVLLYSNSFNQNFETAGEDRYISGMVGNGIVNGKMLLSKKDLHFGFIHPQHKKNVGIHEFVHLIDESDGSIDGVPDVLMEHQYAEPWLRLMHQEMNKIKSNRSDINPYGATSEEEFLPVAAEYFFQRPNLFRKKHPELYHMLNKIFRQDPVSIFRKKVGSLFQK</sequence>
<accession>L8JLL3</accession>
<keyword evidence="1" id="KW-0472">Membrane</keyword>
<gene>
    <name evidence="2" type="ORF">C900_05418</name>
</gene>
<evidence type="ECO:0000313" key="2">
    <source>
        <dbReference type="EMBL" id="ELR69138.1"/>
    </source>
</evidence>